<evidence type="ECO:0000313" key="2">
    <source>
        <dbReference type="Proteomes" id="UP000245992"/>
    </source>
</evidence>
<sequence>MSQPSVFRGLAFSSAATASRSSLEYFDRFAPFGKYCRSRPLVFSFDPRC</sequence>
<protein>
    <submittedName>
        <fullName evidence="1">Uncharacterized protein</fullName>
    </submittedName>
</protein>
<name>A0A2T7SNL2_9ACTN</name>
<proteinExistence type="predicted"/>
<dbReference type="AlphaFoldDB" id="A0A2T7SNL2"/>
<dbReference type="EMBL" id="AZSP01000388">
    <property type="protein sequence ID" value="PVE04480.1"/>
    <property type="molecule type" value="Genomic_DNA"/>
</dbReference>
<dbReference type="Proteomes" id="UP000245992">
    <property type="component" value="Unassembled WGS sequence"/>
</dbReference>
<gene>
    <name evidence="1" type="ORF">Y717_11655</name>
</gene>
<accession>A0A2T7SNL2</accession>
<evidence type="ECO:0000313" key="1">
    <source>
        <dbReference type="EMBL" id="PVE04480.1"/>
    </source>
</evidence>
<comment type="caution">
    <text evidence="1">The sequence shown here is derived from an EMBL/GenBank/DDBJ whole genome shotgun (WGS) entry which is preliminary data.</text>
</comment>
<organism evidence="1 2">
    <name type="scientific">Streptomyces scopuliridis RB72</name>
    <dbReference type="NCBI Taxonomy" id="1440053"/>
    <lineage>
        <taxon>Bacteria</taxon>
        <taxon>Bacillati</taxon>
        <taxon>Actinomycetota</taxon>
        <taxon>Actinomycetes</taxon>
        <taxon>Kitasatosporales</taxon>
        <taxon>Streptomycetaceae</taxon>
        <taxon>Streptomyces</taxon>
    </lineage>
</organism>
<reference evidence="1 2" key="1">
    <citation type="submission" date="2013-12" db="EMBL/GenBank/DDBJ databases">
        <title>Annotated genome of Streptomyces scopuliridis.</title>
        <authorList>
            <person name="Olson J.B."/>
        </authorList>
    </citation>
    <scope>NUCLEOTIDE SEQUENCE [LARGE SCALE GENOMIC DNA]</scope>
    <source>
        <strain evidence="1 2">RB72</strain>
    </source>
</reference>
<keyword evidence="2" id="KW-1185">Reference proteome</keyword>